<feature type="transmembrane region" description="Helical" evidence="12">
    <location>
        <begin position="348"/>
        <end position="373"/>
    </location>
</feature>
<feature type="transmembrane region" description="Helical" evidence="12">
    <location>
        <begin position="440"/>
        <end position="461"/>
    </location>
</feature>
<keyword evidence="9 12" id="KW-1133">Transmembrane helix</keyword>
<dbReference type="GO" id="GO:0090588">
    <property type="term" value="F:protein-phosphocysteine-N-acetylmuramate phosphotransferase system transporter activity"/>
    <property type="evidence" value="ECO:0007669"/>
    <property type="project" value="TreeGrafter"/>
</dbReference>
<evidence type="ECO:0000256" key="5">
    <source>
        <dbReference type="ARBA" id="ARBA00022679"/>
    </source>
</evidence>
<feature type="transmembrane region" description="Helical" evidence="12">
    <location>
        <begin position="309"/>
        <end position="336"/>
    </location>
</feature>
<evidence type="ECO:0000313" key="16">
    <source>
        <dbReference type="Proteomes" id="UP000014983"/>
    </source>
</evidence>
<dbReference type="PANTHER" id="PTHR30175:SF3">
    <property type="entry name" value="PTS SYSTEM N-ACETYLMURAMIC ACID-SPECIFIC EIIBC COMPONENT"/>
    <property type="match status" value="1"/>
</dbReference>
<proteinExistence type="predicted"/>
<sequence length="577" mass="62631">MLKQERIAKEILDIIKAENLISFTNCMTRLRITAKPNFDAEKLKTIDGVLGLVNPASDQFQIILGPGFVNKVATEFAKIAKIEASDLNENKINDVEFKTADEVGKDAKKQFRGDNKVSKFLSKISKVFTPLIPAFIGTGILSGIAGIIASSVNNNFEGHETLQSWNTILGVMLTILTSVFIIAVGWRMSEEWGANPGIGAIVAAMFAPIFGAVVAAVFVAVKVDGEGIVGYNFLGMFIKLENIEKNWFTIGFINYSINTQTAAKTAFLGAAHAGLIGAMMAVGVTIFIEKKFRTFMPGAIDTILTPVIVIFLMIFVNYFLLVPLAGYVFMGVAWFFEHLYINPFGAAFLAGIFLFAVAFGVHQGFLPVYFALIQETKVNGLFPILAMAGAAEVGSAIAMWIMAGKNSILRKQISGAIIPGILGIGEPLIYGISLPRVRPFIISCIAATVGGFYISALNTWFNLGIGMNAPTGPGGLTAAIMMTTVDGNVLQAVLIYLSALVLTYTSGILCTFFGYSKIARNGTDKMKSVYKKENSIKSKILYSFVFITLIGVIISWVVWWTKIDKDTKESISNYKLV</sequence>
<feature type="transmembrane region" description="Helical" evidence="12">
    <location>
        <begin position="198"/>
        <end position="221"/>
    </location>
</feature>
<evidence type="ECO:0000256" key="9">
    <source>
        <dbReference type="ARBA" id="ARBA00022989"/>
    </source>
</evidence>
<evidence type="ECO:0000256" key="1">
    <source>
        <dbReference type="ARBA" id="ARBA00004651"/>
    </source>
</evidence>
<feature type="active site" description="Phosphocysteine intermediate; for EIIB activity" evidence="11">
    <location>
        <position position="26"/>
    </location>
</feature>
<feature type="domain" description="PTS EIIC type-1" evidence="14">
    <location>
        <begin position="122"/>
        <end position="522"/>
    </location>
</feature>
<dbReference type="InterPro" id="IPR003352">
    <property type="entry name" value="PTS_EIIC"/>
</dbReference>
<dbReference type="SUPFAM" id="SSF55604">
    <property type="entry name" value="Glucose permease domain IIB"/>
    <property type="match status" value="1"/>
</dbReference>
<feature type="transmembrane region" description="Helical" evidence="12">
    <location>
        <begin position="266"/>
        <end position="288"/>
    </location>
</feature>
<feature type="transmembrane region" description="Helical" evidence="12">
    <location>
        <begin position="540"/>
        <end position="560"/>
    </location>
</feature>
<dbReference type="PANTHER" id="PTHR30175">
    <property type="entry name" value="PHOSPHOTRANSFERASE SYSTEM TRANSPORT PROTEIN"/>
    <property type="match status" value="1"/>
</dbReference>
<evidence type="ECO:0000313" key="15">
    <source>
        <dbReference type="EMBL" id="AGR42251.1"/>
    </source>
</evidence>
<keyword evidence="3" id="KW-1003">Cell membrane</keyword>
<dbReference type="OrthoDB" id="9769191at2"/>
<name>S5M078_9MOLU</name>
<feature type="transmembrane region" description="Helical" evidence="12">
    <location>
        <begin position="127"/>
        <end position="148"/>
    </location>
</feature>
<feature type="transmembrane region" description="Helical" evidence="12">
    <location>
        <begin position="493"/>
        <end position="519"/>
    </location>
</feature>
<dbReference type="InParanoid" id="S5M078"/>
<dbReference type="GO" id="GO:0009401">
    <property type="term" value="P:phosphoenolpyruvate-dependent sugar phosphotransferase system"/>
    <property type="evidence" value="ECO:0007669"/>
    <property type="project" value="UniProtKB-KW"/>
</dbReference>
<dbReference type="GO" id="GO:0016301">
    <property type="term" value="F:kinase activity"/>
    <property type="evidence" value="ECO:0007669"/>
    <property type="project" value="UniProtKB-KW"/>
</dbReference>
<dbReference type="PROSITE" id="PS51103">
    <property type="entry name" value="PTS_EIIC_TYPE_1"/>
    <property type="match status" value="1"/>
</dbReference>
<keyword evidence="8" id="KW-0418">Kinase</keyword>
<dbReference type="eggNOG" id="COG1263">
    <property type="taxonomic scope" value="Bacteria"/>
</dbReference>
<dbReference type="InterPro" id="IPR001996">
    <property type="entry name" value="PTS_IIB_1"/>
</dbReference>
<dbReference type="GO" id="GO:0005886">
    <property type="term" value="C:plasma membrane"/>
    <property type="evidence" value="ECO:0007669"/>
    <property type="project" value="UniProtKB-SubCell"/>
</dbReference>
<feature type="transmembrane region" description="Helical" evidence="12">
    <location>
        <begin position="380"/>
        <end position="401"/>
    </location>
</feature>
<dbReference type="KEGG" id="sdi:SDIMI_v3c05470"/>
<dbReference type="Pfam" id="PF02378">
    <property type="entry name" value="PTS_EIIC"/>
    <property type="match status" value="1"/>
</dbReference>
<keyword evidence="5" id="KW-0808">Transferase</keyword>
<gene>
    <name evidence="15" type="primary">murP</name>
    <name evidence="15" type="ORF">SDIMI_v3c05470</name>
</gene>
<dbReference type="InterPro" id="IPR013013">
    <property type="entry name" value="PTS_EIIC_1"/>
</dbReference>
<dbReference type="Pfam" id="PF00367">
    <property type="entry name" value="PTS_EIIB"/>
    <property type="match status" value="1"/>
</dbReference>
<dbReference type="eggNOG" id="COG1264">
    <property type="taxonomic scope" value="Bacteria"/>
</dbReference>
<dbReference type="PROSITE" id="PS51098">
    <property type="entry name" value="PTS_EIIB_TYPE_1"/>
    <property type="match status" value="1"/>
</dbReference>
<evidence type="ECO:0000256" key="3">
    <source>
        <dbReference type="ARBA" id="ARBA00022475"/>
    </source>
</evidence>
<evidence type="ECO:0000256" key="6">
    <source>
        <dbReference type="ARBA" id="ARBA00022683"/>
    </source>
</evidence>
<dbReference type="HOGENOM" id="CLU_012312_2_0_14"/>
<evidence type="ECO:0000256" key="2">
    <source>
        <dbReference type="ARBA" id="ARBA00022448"/>
    </source>
</evidence>
<dbReference type="AlphaFoldDB" id="S5M078"/>
<organism evidence="15 16">
    <name type="scientific">Spiroplasma diminutum CUAS-1</name>
    <dbReference type="NCBI Taxonomy" id="1276221"/>
    <lineage>
        <taxon>Bacteria</taxon>
        <taxon>Bacillati</taxon>
        <taxon>Mycoplasmatota</taxon>
        <taxon>Mollicutes</taxon>
        <taxon>Entomoplasmatales</taxon>
        <taxon>Spiroplasmataceae</taxon>
        <taxon>Spiroplasma</taxon>
    </lineage>
</organism>
<dbReference type="InterPro" id="IPR036878">
    <property type="entry name" value="Glu_permease_IIB"/>
</dbReference>
<keyword evidence="4" id="KW-0762">Sugar transport</keyword>
<evidence type="ECO:0000256" key="10">
    <source>
        <dbReference type="ARBA" id="ARBA00023136"/>
    </source>
</evidence>
<accession>S5M078</accession>
<dbReference type="PATRIC" id="fig|1276221.3.peg.545"/>
<keyword evidence="6" id="KW-0598">Phosphotransferase system</keyword>
<comment type="subcellular location">
    <subcellularLocation>
        <location evidence="1">Cell membrane</location>
        <topology evidence="1">Multi-pass membrane protein</topology>
    </subcellularLocation>
</comment>
<protein>
    <submittedName>
        <fullName evidence="15">PTS system N-acetylmuramic acid-specific EIIBC component</fullName>
    </submittedName>
</protein>
<evidence type="ECO:0000256" key="8">
    <source>
        <dbReference type="ARBA" id="ARBA00022777"/>
    </source>
</evidence>
<feature type="transmembrane region" description="Helical" evidence="12">
    <location>
        <begin position="168"/>
        <end position="186"/>
    </location>
</feature>
<feature type="transmembrane region" description="Helical" evidence="12">
    <location>
        <begin position="413"/>
        <end position="433"/>
    </location>
</feature>
<keyword evidence="10 12" id="KW-0472">Membrane</keyword>
<dbReference type="Proteomes" id="UP000014983">
    <property type="component" value="Chromosome"/>
</dbReference>
<feature type="domain" description="PTS EIIB type-1" evidence="13">
    <location>
        <begin position="4"/>
        <end position="86"/>
    </location>
</feature>
<dbReference type="InterPro" id="IPR018113">
    <property type="entry name" value="PTrfase_EIIB_Cys"/>
</dbReference>
<dbReference type="STRING" id="1276221.SDIMI_v3c05470"/>
<dbReference type="RefSeq" id="WP_020836483.1">
    <property type="nucleotide sequence ID" value="NC_021833.1"/>
</dbReference>
<evidence type="ECO:0000256" key="4">
    <source>
        <dbReference type="ARBA" id="ARBA00022597"/>
    </source>
</evidence>
<keyword evidence="16" id="KW-1185">Reference proteome</keyword>
<evidence type="ECO:0000256" key="11">
    <source>
        <dbReference type="PROSITE-ProRule" id="PRU00421"/>
    </source>
</evidence>
<reference evidence="15 16" key="1">
    <citation type="journal article" date="2013" name="Genome Biol. Evol.">
        <title>Comparison of metabolic capacities and inference of gene content evolution in mosquito-associated Spiroplasma diminutum and S. taiwanense.</title>
        <authorList>
            <person name="Lo W.S."/>
            <person name="Ku C."/>
            <person name="Chen L.L."/>
            <person name="Chang T.H."/>
            <person name="Kuo C.H."/>
        </authorList>
    </citation>
    <scope>NUCLEOTIDE SEQUENCE [LARGE SCALE GENOMIC DNA]</scope>
    <source>
        <strain evidence="15">CUAS-1</strain>
    </source>
</reference>
<dbReference type="Gene3D" id="3.30.1360.60">
    <property type="entry name" value="Glucose permease domain IIB"/>
    <property type="match status" value="1"/>
</dbReference>
<keyword evidence="7 12" id="KW-0812">Transmembrane</keyword>
<evidence type="ECO:0000256" key="12">
    <source>
        <dbReference type="SAM" id="Phobius"/>
    </source>
</evidence>
<dbReference type="EMBL" id="CP005076">
    <property type="protein sequence ID" value="AGR42251.1"/>
    <property type="molecule type" value="Genomic_DNA"/>
</dbReference>
<evidence type="ECO:0000259" key="13">
    <source>
        <dbReference type="PROSITE" id="PS51098"/>
    </source>
</evidence>
<evidence type="ECO:0000259" key="14">
    <source>
        <dbReference type="PROSITE" id="PS51103"/>
    </source>
</evidence>
<dbReference type="GO" id="GO:0008982">
    <property type="term" value="F:protein-N(PI)-phosphohistidine-sugar phosphotransferase activity"/>
    <property type="evidence" value="ECO:0007669"/>
    <property type="project" value="InterPro"/>
</dbReference>
<keyword evidence="2" id="KW-0813">Transport</keyword>
<dbReference type="InterPro" id="IPR050558">
    <property type="entry name" value="PTS_Sugar-Specific_Components"/>
</dbReference>
<evidence type="ECO:0000256" key="7">
    <source>
        <dbReference type="ARBA" id="ARBA00022692"/>
    </source>
</evidence>